<evidence type="ECO:0000313" key="13">
    <source>
        <dbReference type="Proteomes" id="UP000001876"/>
    </source>
</evidence>
<dbReference type="OMA" id="EDVKDCN"/>
<feature type="domain" description="C3H1-type" evidence="11">
    <location>
        <begin position="63"/>
        <end position="88"/>
    </location>
</feature>
<evidence type="ECO:0000256" key="5">
    <source>
        <dbReference type="ARBA" id="ARBA00022771"/>
    </source>
</evidence>
<keyword evidence="3 9" id="KW-0479">Metal-binding</keyword>
<dbReference type="PANTHER" id="PTHR23102">
    <property type="entry name" value="CLEAVAGE AND POLYADENYLATION SPECIFICITY FACTOR SUBUNIT 4-RELATED"/>
    <property type="match status" value="1"/>
</dbReference>
<dbReference type="STRING" id="564608.C1MLR4"/>
<evidence type="ECO:0000256" key="7">
    <source>
        <dbReference type="ARBA" id="ARBA00022884"/>
    </source>
</evidence>
<keyword evidence="13" id="KW-1185">Reference proteome</keyword>
<feature type="domain" description="C3H1-type" evidence="11">
    <location>
        <begin position="89"/>
        <end position="116"/>
    </location>
</feature>
<dbReference type="KEGG" id="mpp:MICPUCDRAFT_25397"/>
<proteinExistence type="predicted"/>
<evidence type="ECO:0000313" key="12">
    <source>
        <dbReference type="EMBL" id="EEH59990.1"/>
    </source>
</evidence>
<dbReference type="GO" id="GO:0008270">
    <property type="term" value="F:zinc ion binding"/>
    <property type="evidence" value="ECO:0007669"/>
    <property type="project" value="UniProtKB-KW"/>
</dbReference>
<keyword evidence="7" id="KW-0694">RNA-binding</keyword>
<feature type="domain" description="C3H1-type" evidence="11">
    <location>
        <begin position="35"/>
        <end position="62"/>
    </location>
</feature>
<evidence type="ECO:0000256" key="3">
    <source>
        <dbReference type="ARBA" id="ARBA00022723"/>
    </source>
</evidence>
<dbReference type="RefSeq" id="XP_003056614.1">
    <property type="nucleotide sequence ID" value="XM_003056568.1"/>
</dbReference>
<dbReference type="EMBL" id="GG663736">
    <property type="protein sequence ID" value="EEH59990.1"/>
    <property type="molecule type" value="Genomic_DNA"/>
</dbReference>
<dbReference type="GeneID" id="9681859"/>
<keyword evidence="5 9" id="KW-0863">Zinc-finger</keyword>
<dbReference type="InterPro" id="IPR045348">
    <property type="entry name" value="CPSF4/Yth1"/>
</dbReference>
<dbReference type="InterPro" id="IPR000571">
    <property type="entry name" value="Znf_CCCH"/>
</dbReference>
<reference evidence="12 13" key="1">
    <citation type="journal article" date="2009" name="Science">
        <title>Green evolution and dynamic adaptations revealed by genomes of the marine picoeukaryotes Micromonas.</title>
        <authorList>
            <person name="Worden A.Z."/>
            <person name="Lee J.H."/>
            <person name="Mock T."/>
            <person name="Rouze P."/>
            <person name="Simmons M.P."/>
            <person name="Aerts A.L."/>
            <person name="Allen A.E."/>
            <person name="Cuvelier M.L."/>
            <person name="Derelle E."/>
            <person name="Everett M.V."/>
            <person name="Foulon E."/>
            <person name="Grimwood J."/>
            <person name="Gundlach H."/>
            <person name="Henrissat B."/>
            <person name="Napoli C."/>
            <person name="McDonald S.M."/>
            <person name="Parker M.S."/>
            <person name="Rombauts S."/>
            <person name="Salamov A."/>
            <person name="Von Dassow P."/>
            <person name="Badger J.H."/>
            <person name="Coutinho P.M."/>
            <person name="Demir E."/>
            <person name="Dubchak I."/>
            <person name="Gentemann C."/>
            <person name="Eikrem W."/>
            <person name="Gready J.E."/>
            <person name="John U."/>
            <person name="Lanier W."/>
            <person name="Lindquist E.A."/>
            <person name="Lucas S."/>
            <person name="Mayer K.F."/>
            <person name="Moreau H."/>
            <person name="Not F."/>
            <person name="Otillar R."/>
            <person name="Panaud O."/>
            <person name="Pangilinan J."/>
            <person name="Paulsen I."/>
            <person name="Piegu B."/>
            <person name="Poliakov A."/>
            <person name="Robbens S."/>
            <person name="Schmutz J."/>
            <person name="Toulza E."/>
            <person name="Wyss T."/>
            <person name="Zelensky A."/>
            <person name="Zhou K."/>
            <person name="Armbrust E.V."/>
            <person name="Bhattacharya D."/>
            <person name="Goodenough U.W."/>
            <person name="Van de Peer Y."/>
            <person name="Grigoriev I.V."/>
        </authorList>
    </citation>
    <scope>NUCLEOTIDE SEQUENCE [LARGE SCALE GENOMIC DNA]</scope>
    <source>
        <strain evidence="12 13">CCMP1545</strain>
    </source>
</reference>
<dbReference type="Proteomes" id="UP000001876">
    <property type="component" value="Unassembled WGS sequence"/>
</dbReference>
<keyword evidence="4" id="KW-0677">Repeat</keyword>
<evidence type="ECO:0000256" key="9">
    <source>
        <dbReference type="PROSITE-ProRule" id="PRU00723"/>
    </source>
</evidence>
<evidence type="ECO:0000256" key="10">
    <source>
        <dbReference type="SAM" id="MobiDB-lite"/>
    </source>
</evidence>
<dbReference type="GO" id="GO:0006397">
    <property type="term" value="P:mRNA processing"/>
    <property type="evidence" value="ECO:0007669"/>
    <property type="project" value="UniProtKB-KW"/>
</dbReference>
<evidence type="ECO:0000256" key="8">
    <source>
        <dbReference type="ARBA" id="ARBA00023242"/>
    </source>
</evidence>
<keyword evidence="8" id="KW-0539">Nucleus</keyword>
<dbReference type="GO" id="GO:0003723">
    <property type="term" value="F:RNA binding"/>
    <property type="evidence" value="ECO:0007669"/>
    <property type="project" value="UniProtKB-KW"/>
</dbReference>
<name>C1MLR4_MICPC</name>
<dbReference type="PROSITE" id="PS50103">
    <property type="entry name" value="ZF_C3H1"/>
    <property type="match status" value="3"/>
</dbReference>
<feature type="region of interest" description="Disordered" evidence="10">
    <location>
        <begin position="115"/>
        <end position="142"/>
    </location>
</feature>
<dbReference type="GO" id="GO:0005634">
    <property type="term" value="C:nucleus"/>
    <property type="evidence" value="ECO:0007669"/>
    <property type="project" value="UniProtKB-SubCell"/>
</dbReference>
<sequence>MEDLEFQFDFENDLNADLEQPEEAPQSMPENARKNYRQTVCRHWLRGLCMKGNHCGFLHQFDKQRMPTCRFFAKYSECKEPDCPFKHSLEDVKDCNMFKLGFCIHGPNCRYRHPRSSSEHPSISDSALIGRPGHLHGAPSHLQRHHLDLTKQKSEQRTCRLVGGGAPPLPPGPPPSDVRVVQHLSKLPASHKSTS</sequence>
<protein>
    <submittedName>
        <fullName evidence="12">Predicted protein</fullName>
    </submittedName>
</protein>
<accession>C1MLR4</accession>
<dbReference type="SUPFAM" id="SSF90229">
    <property type="entry name" value="CCCH zinc finger"/>
    <property type="match status" value="1"/>
</dbReference>
<evidence type="ECO:0000256" key="1">
    <source>
        <dbReference type="ARBA" id="ARBA00004123"/>
    </source>
</evidence>
<dbReference type="AlphaFoldDB" id="C1MLR4"/>
<dbReference type="OrthoDB" id="306690at2759"/>
<keyword evidence="6 9" id="KW-0862">Zinc</keyword>
<gene>
    <name evidence="12" type="ORF">MICPUCDRAFT_25397</name>
</gene>
<dbReference type="Gene3D" id="4.10.1000.10">
    <property type="entry name" value="Zinc finger, CCCH-type"/>
    <property type="match status" value="1"/>
</dbReference>
<keyword evidence="2" id="KW-0507">mRNA processing</keyword>
<organism evidence="13">
    <name type="scientific">Micromonas pusilla (strain CCMP1545)</name>
    <name type="common">Picoplanktonic green alga</name>
    <dbReference type="NCBI Taxonomy" id="564608"/>
    <lineage>
        <taxon>Eukaryota</taxon>
        <taxon>Viridiplantae</taxon>
        <taxon>Chlorophyta</taxon>
        <taxon>Mamiellophyceae</taxon>
        <taxon>Mamiellales</taxon>
        <taxon>Mamiellaceae</taxon>
        <taxon>Micromonas</taxon>
    </lineage>
</organism>
<dbReference type="InterPro" id="IPR036855">
    <property type="entry name" value="Znf_CCCH_sf"/>
</dbReference>
<dbReference type="SMART" id="SM00356">
    <property type="entry name" value="ZnF_C3H1"/>
    <property type="match status" value="3"/>
</dbReference>
<comment type="subcellular location">
    <subcellularLocation>
        <location evidence="1">Nucleus</location>
    </subcellularLocation>
</comment>
<dbReference type="eggNOG" id="KOG1040">
    <property type="taxonomic scope" value="Eukaryota"/>
</dbReference>
<feature type="zinc finger region" description="C3H1-type" evidence="9">
    <location>
        <begin position="35"/>
        <end position="62"/>
    </location>
</feature>
<dbReference type="FunFam" id="4.10.1000.10:FF:000017">
    <property type="entry name" value="Cleavage and polyadenylation specificity factor 30 kDa subunit"/>
    <property type="match status" value="1"/>
</dbReference>
<evidence type="ECO:0000256" key="6">
    <source>
        <dbReference type="ARBA" id="ARBA00022833"/>
    </source>
</evidence>
<feature type="zinc finger region" description="C3H1-type" evidence="9">
    <location>
        <begin position="63"/>
        <end position="88"/>
    </location>
</feature>
<evidence type="ECO:0000259" key="11">
    <source>
        <dbReference type="PROSITE" id="PS50103"/>
    </source>
</evidence>
<dbReference type="PANTHER" id="PTHR23102:SF24">
    <property type="entry name" value="CLEAVAGE AND POLYADENYLATION SPECIFICITY FACTOR SUBUNIT 4"/>
    <property type="match status" value="1"/>
</dbReference>
<feature type="zinc finger region" description="C3H1-type" evidence="9">
    <location>
        <begin position="89"/>
        <end position="116"/>
    </location>
</feature>
<evidence type="ECO:0000256" key="4">
    <source>
        <dbReference type="ARBA" id="ARBA00022737"/>
    </source>
</evidence>
<evidence type="ECO:0000256" key="2">
    <source>
        <dbReference type="ARBA" id="ARBA00022664"/>
    </source>
</evidence>